<feature type="domain" description="Phage tail collar" evidence="1">
    <location>
        <begin position="7"/>
        <end position="63"/>
    </location>
</feature>
<organism evidence="2 3">
    <name type="scientific">Acidovorax lacteus</name>
    <dbReference type="NCBI Taxonomy" id="1924988"/>
    <lineage>
        <taxon>Bacteria</taxon>
        <taxon>Pseudomonadati</taxon>
        <taxon>Pseudomonadota</taxon>
        <taxon>Betaproteobacteria</taxon>
        <taxon>Burkholderiales</taxon>
        <taxon>Comamonadaceae</taxon>
        <taxon>Acidovorax</taxon>
    </lineage>
</organism>
<dbReference type="EMBL" id="BAABEX010000005">
    <property type="protein sequence ID" value="GAA4419704.1"/>
    <property type="molecule type" value="Genomic_DNA"/>
</dbReference>
<dbReference type="Gene3D" id="3.90.1340.10">
    <property type="entry name" value="Phage tail collar domain"/>
    <property type="match status" value="1"/>
</dbReference>
<dbReference type="InterPro" id="IPR011083">
    <property type="entry name" value="Phage_tail_collar_dom"/>
</dbReference>
<dbReference type="SUPFAM" id="SSF88874">
    <property type="entry name" value="Receptor-binding domain of short tail fibre protein gp12"/>
    <property type="match status" value="1"/>
</dbReference>
<evidence type="ECO:0000259" key="1">
    <source>
        <dbReference type="Pfam" id="PF07484"/>
    </source>
</evidence>
<proteinExistence type="predicted"/>
<keyword evidence="3" id="KW-1185">Reference proteome</keyword>
<reference evidence="3" key="1">
    <citation type="journal article" date="2019" name="Int. J. Syst. Evol. Microbiol.">
        <title>The Global Catalogue of Microorganisms (GCM) 10K type strain sequencing project: providing services to taxonomists for standard genome sequencing and annotation.</title>
        <authorList>
            <consortium name="The Broad Institute Genomics Platform"/>
            <consortium name="The Broad Institute Genome Sequencing Center for Infectious Disease"/>
            <person name="Wu L."/>
            <person name="Ma J."/>
        </authorList>
    </citation>
    <scope>NUCLEOTIDE SEQUENCE [LARGE SCALE GENOMIC DNA]</scope>
    <source>
        <strain evidence="3">JCM 31890</strain>
    </source>
</reference>
<comment type="caution">
    <text evidence="2">The sequence shown here is derived from an EMBL/GenBank/DDBJ whole genome shotgun (WGS) entry which is preliminary data.</text>
</comment>
<protein>
    <submittedName>
        <fullName evidence="2">Tail fiber protein</fullName>
    </submittedName>
</protein>
<evidence type="ECO:0000313" key="2">
    <source>
        <dbReference type="EMBL" id="GAA4419704.1"/>
    </source>
</evidence>
<sequence length="174" mass="18271">MSTPYIGEIRMFAGNFAPRDWAFCDGRLLPITEYETLFQLIGTTYGGDGQSTFALPNLQGRIPVHMGVLTPGGRNFVLSEMGGVEEVTLGAAQMPSHTHTALAASGPGFLSTPANAVPARHRDYKAFANAGAPSSSLAASAVASVGGNQPHENMPPFLALSFIIALYGIFPSQT</sequence>
<dbReference type="Proteomes" id="UP001501788">
    <property type="component" value="Unassembled WGS sequence"/>
</dbReference>
<dbReference type="RefSeq" id="WP_345061076.1">
    <property type="nucleotide sequence ID" value="NZ_BAABEX010000005.1"/>
</dbReference>
<dbReference type="InterPro" id="IPR037053">
    <property type="entry name" value="Phage_tail_collar_dom_sf"/>
</dbReference>
<name>A0ABP8KZE2_9BURK</name>
<evidence type="ECO:0000313" key="3">
    <source>
        <dbReference type="Proteomes" id="UP001501788"/>
    </source>
</evidence>
<gene>
    <name evidence="2" type="ORF">GCM10023090_06400</name>
</gene>
<accession>A0ABP8KZE2</accession>
<dbReference type="Pfam" id="PF07484">
    <property type="entry name" value="Collar"/>
    <property type="match status" value="1"/>
</dbReference>